<gene>
    <name evidence="1" type="ORF">FGO68_gene14453</name>
</gene>
<dbReference type="EMBL" id="RRYP01011442">
    <property type="protein sequence ID" value="TNV77732.1"/>
    <property type="molecule type" value="Genomic_DNA"/>
</dbReference>
<evidence type="ECO:0000313" key="1">
    <source>
        <dbReference type="EMBL" id="TNV77732.1"/>
    </source>
</evidence>
<name>A0A8J8T0J5_HALGN</name>
<dbReference type="Proteomes" id="UP000785679">
    <property type="component" value="Unassembled WGS sequence"/>
</dbReference>
<protein>
    <submittedName>
        <fullName evidence="1">Uncharacterized protein</fullName>
    </submittedName>
</protein>
<reference evidence="1" key="1">
    <citation type="submission" date="2019-06" db="EMBL/GenBank/DDBJ databases">
        <authorList>
            <person name="Zheng W."/>
        </authorList>
    </citation>
    <scope>NUCLEOTIDE SEQUENCE</scope>
    <source>
        <strain evidence="1">QDHG01</strain>
    </source>
</reference>
<sequence>MIQKEDLKIKNKTIEMQTLKNNTTGLLIEFIIRDRQNLESKEEVKVSEFQSKAKKVQQRETEEAYKGQKGGLIIIFNNQSTSMSAATD</sequence>
<proteinExistence type="predicted"/>
<dbReference type="AlphaFoldDB" id="A0A8J8T0J5"/>
<keyword evidence="2" id="KW-1185">Reference proteome</keyword>
<evidence type="ECO:0000313" key="2">
    <source>
        <dbReference type="Proteomes" id="UP000785679"/>
    </source>
</evidence>
<organism evidence="1 2">
    <name type="scientific">Halteria grandinella</name>
    <dbReference type="NCBI Taxonomy" id="5974"/>
    <lineage>
        <taxon>Eukaryota</taxon>
        <taxon>Sar</taxon>
        <taxon>Alveolata</taxon>
        <taxon>Ciliophora</taxon>
        <taxon>Intramacronucleata</taxon>
        <taxon>Spirotrichea</taxon>
        <taxon>Stichotrichia</taxon>
        <taxon>Sporadotrichida</taxon>
        <taxon>Halteriidae</taxon>
        <taxon>Halteria</taxon>
    </lineage>
</organism>
<accession>A0A8J8T0J5</accession>
<comment type="caution">
    <text evidence="1">The sequence shown here is derived from an EMBL/GenBank/DDBJ whole genome shotgun (WGS) entry which is preliminary data.</text>
</comment>